<name>A0A1W6ST01_9PROT</name>
<dbReference type="Gene3D" id="3.40.50.10890">
    <property type="match status" value="1"/>
</dbReference>
<dbReference type="CDD" id="cd16295">
    <property type="entry name" value="TTHA0252-CPSF-like_MBL-fold"/>
    <property type="match status" value="1"/>
</dbReference>
<accession>A0A1W6ST01</accession>
<dbReference type="OrthoDB" id="9803916at2"/>
<feature type="domain" description="Metallo-beta-lactamase" evidence="2">
    <location>
        <begin position="13"/>
        <end position="239"/>
    </location>
</feature>
<dbReference type="PANTHER" id="PTHR11203">
    <property type="entry name" value="CLEAVAGE AND POLYADENYLATION SPECIFICITY FACTOR FAMILY MEMBER"/>
    <property type="match status" value="1"/>
</dbReference>
<evidence type="ECO:0000313" key="4">
    <source>
        <dbReference type="EMBL" id="ARO88944.1"/>
    </source>
</evidence>
<dbReference type="Pfam" id="PF00753">
    <property type="entry name" value="Lactamase_B"/>
    <property type="match status" value="1"/>
</dbReference>
<dbReference type="InterPro" id="IPR011108">
    <property type="entry name" value="RMMBL"/>
</dbReference>
<protein>
    <submittedName>
        <fullName evidence="4">MBL fold hydrolase</fullName>
    </submittedName>
</protein>
<dbReference type="SMART" id="SM00849">
    <property type="entry name" value="Lactamase_B"/>
    <property type="match status" value="1"/>
</dbReference>
<dbReference type="PANTHER" id="PTHR11203:SF37">
    <property type="entry name" value="INTEGRATOR COMPLEX SUBUNIT 11"/>
    <property type="match status" value="1"/>
</dbReference>
<dbReference type="RefSeq" id="WP_040853085.1">
    <property type="nucleotide sequence ID" value="NZ_CP021106.3"/>
</dbReference>
<keyword evidence="1 4" id="KW-0378">Hydrolase</keyword>
<dbReference type="InterPro" id="IPR050698">
    <property type="entry name" value="MBL"/>
</dbReference>
<proteinExistence type="predicted"/>
<dbReference type="InterPro" id="IPR001279">
    <property type="entry name" value="Metallo-B-lactamas"/>
</dbReference>
<dbReference type="Pfam" id="PF10996">
    <property type="entry name" value="Beta-Casp"/>
    <property type="match status" value="1"/>
</dbReference>
<dbReference type="GO" id="GO:0004521">
    <property type="term" value="F:RNA endonuclease activity"/>
    <property type="evidence" value="ECO:0007669"/>
    <property type="project" value="TreeGrafter"/>
</dbReference>
<dbReference type="SUPFAM" id="SSF56281">
    <property type="entry name" value="Metallo-hydrolase/oxidoreductase"/>
    <property type="match status" value="1"/>
</dbReference>
<dbReference type="AlphaFoldDB" id="A0A1W6ST01"/>
<dbReference type="InterPro" id="IPR022712">
    <property type="entry name" value="Beta_Casp"/>
</dbReference>
<dbReference type="InterPro" id="IPR036866">
    <property type="entry name" value="RibonucZ/Hydroxyglut_hydro"/>
</dbReference>
<feature type="domain" description="Beta-Casp" evidence="3">
    <location>
        <begin position="260"/>
        <end position="385"/>
    </location>
</feature>
<keyword evidence="5" id="KW-1185">Reference proteome</keyword>
<gene>
    <name evidence="4" type="ORF">EBAPG3_000195</name>
</gene>
<dbReference type="EMBL" id="CP021106">
    <property type="protein sequence ID" value="ARO88944.1"/>
    <property type="molecule type" value="Genomic_DNA"/>
</dbReference>
<dbReference type="Gene3D" id="3.60.15.10">
    <property type="entry name" value="Ribonuclease Z/Hydroxyacylglutathione hydrolase-like"/>
    <property type="match status" value="1"/>
</dbReference>
<organism evidence="4 5">
    <name type="scientific">Nitrosospira lacus</name>
    <dbReference type="NCBI Taxonomy" id="1288494"/>
    <lineage>
        <taxon>Bacteria</taxon>
        <taxon>Pseudomonadati</taxon>
        <taxon>Pseudomonadota</taxon>
        <taxon>Betaproteobacteria</taxon>
        <taxon>Nitrosomonadales</taxon>
        <taxon>Nitrosomonadaceae</taxon>
        <taxon>Nitrosospira</taxon>
    </lineage>
</organism>
<evidence type="ECO:0000256" key="1">
    <source>
        <dbReference type="ARBA" id="ARBA00022801"/>
    </source>
</evidence>
<dbReference type="GO" id="GO:0016787">
    <property type="term" value="F:hydrolase activity"/>
    <property type="evidence" value="ECO:0007669"/>
    <property type="project" value="UniProtKB-KW"/>
</dbReference>
<dbReference type="eggNOG" id="COG1236">
    <property type="taxonomic scope" value="Bacteria"/>
</dbReference>
<dbReference type="Pfam" id="PF07521">
    <property type="entry name" value="RMMBL"/>
    <property type="match status" value="1"/>
</dbReference>
<dbReference type="SMART" id="SM01027">
    <property type="entry name" value="Beta-Casp"/>
    <property type="match status" value="1"/>
</dbReference>
<evidence type="ECO:0000259" key="2">
    <source>
        <dbReference type="SMART" id="SM00849"/>
    </source>
</evidence>
<evidence type="ECO:0000259" key="3">
    <source>
        <dbReference type="SMART" id="SM01027"/>
    </source>
</evidence>
<dbReference type="Proteomes" id="UP000012179">
    <property type="component" value="Chromosome"/>
</dbReference>
<sequence length="470" mass="52037">MQLTFLGAAGEVTGSRYLIETRDIRFLVDCGMFQGGREAERKNRGAFGFSPETLDFVLLTHAHIDHSGLLPRLGALGFRGPVYTTTATADLLKVLLRDSAHIQEKEAEWQNKAHYHEQHKSHRSLHETAPLYTVTQATDFLRQIRNIEYDTEITPHRSVRCIFRDAGHILGSAIIEVWVESGTGHKKLVFSGDLGQPGHPVVRDPTPIQEADVLLVESTYGNRLHRSMPDTLDELVHAISDTLERKGGNVIVPAFAVGRTQDLLFLLVDLSRQSKLGKMGIYVDSPMALAATDITLKHMGLLDKEAASTLQWLNKNGEKLQIHFVQDVEESIRINSVRHGAVIISASGMCDAGRIKHHLKYNLGRPECSILITGFQAAGTLGRRLVDGAKYVKIFGEEVPVRADIYTIGGLSAHADQAGLMGWLSHFRAAPRQTFLVHGEPLNAATLAEVIQRQLKWNVSIPAQYTSVTF</sequence>
<dbReference type="KEGG" id="nlc:EBAPG3_000195"/>
<reference evidence="4 5" key="1">
    <citation type="journal article" date="2015" name="Int. J. Syst. Evol. Microbiol.">
        <title>Nitrosospira lacus sp. nov., a psychrotolerant, ammonia-oxidizing bacterium from sandy lake sediment.</title>
        <authorList>
            <person name="Urakawa H."/>
            <person name="Garcia J.C."/>
            <person name="Nielsen J.L."/>
            <person name="Le V.Q."/>
            <person name="Kozlowski J.A."/>
            <person name="Stein L.Y."/>
            <person name="Lim C.K."/>
            <person name="Pommerening-Roser A."/>
            <person name="Martens-Habbena W."/>
            <person name="Stahl D.A."/>
            <person name="Klotz M.G."/>
        </authorList>
    </citation>
    <scope>NUCLEOTIDE SEQUENCE [LARGE SCALE GENOMIC DNA]</scope>
    <source>
        <strain evidence="4 5">APG3</strain>
    </source>
</reference>
<evidence type="ECO:0000313" key="5">
    <source>
        <dbReference type="Proteomes" id="UP000012179"/>
    </source>
</evidence>